<evidence type="ECO:0000313" key="3">
    <source>
        <dbReference type="EMBL" id="NBG66849.1"/>
    </source>
</evidence>
<gene>
    <name evidence="3" type="ORF">GQN54_12045</name>
</gene>
<dbReference type="Proteomes" id="UP000470771">
    <property type="component" value="Unassembled WGS sequence"/>
</dbReference>
<dbReference type="Gene3D" id="3.40.50.150">
    <property type="entry name" value="Vaccinia Virus protein VP39"/>
    <property type="match status" value="1"/>
</dbReference>
<dbReference type="AlphaFoldDB" id="A0A6N9NLW1"/>
<sequence length="385" mass="43715">MKLTKEISEFIENQKNENIQSLALKLGKRPDLPRQFILQQIQGIQLASKKLPSWNKPNLLFPLKVSMEQCSSEKTSVYKSTIHQYDNFIDLTGGFGVDTKHLADHSKKGIYVESFPALFEIAKHNLEIFHPSKLDYYNDSAESFLSKKSEQFDLIYIDPDRRTEKSAKGVFLDDCTPNVLELKDKLLELGKIILIKTSPLIDIKNTLYQLENVSRVDIVSVQNECKEVLFTLEKNFSGEAKIVTVNFTKSQDELFSFCFSEEEGSICSYAPPRKYIFEANTSILKAGGFKIIGSRFNLEKIAPSSHFYTSEEFKSEFPGKVFELISTTTKTSQLPKKANIISRNHPLTPEKIKTKGKIKDGGSLFILATSDYSGKPFYIVANRIQ</sequence>
<dbReference type="Pfam" id="PF18096">
    <property type="entry name" value="Thump_like"/>
    <property type="match status" value="1"/>
</dbReference>
<organism evidence="3 4">
    <name type="scientific">Acidiluteibacter ferrifornacis</name>
    <dbReference type="NCBI Taxonomy" id="2692424"/>
    <lineage>
        <taxon>Bacteria</taxon>
        <taxon>Pseudomonadati</taxon>
        <taxon>Bacteroidota</taxon>
        <taxon>Flavobacteriia</taxon>
        <taxon>Flavobacteriales</taxon>
        <taxon>Cryomorphaceae</taxon>
        <taxon>Acidiluteibacter</taxon>
    </lineage>
</organism>
<keyword evidence="3" id="KW-0489">Methyltransferase</keyword>
<dbReference type="CDD" id="cd02440">
    <property type="entry name" value="AdoMet_MTases"/>
    <property type="match status" value="1"/>
</dbReference>
<dbReference type="GO" id="GO:0008168">
    <property type="term" value="F:methyltransferase activity"/>
    <property type="evidence" value="ECO:0007669"/>
    <property type="project" value="UniProtKB-KW"/>
</dbReference>
<keyword evidence="4" id="KW-1185">Reference proteome</keyword>
<dbReference type="Pfam" id="PF22013">
    <property type="entry name" value="PG_1098_Fer"/>
    <property type="match status" value="1"/>
</dbReference>
<dbReference type="GO" id="GO:0032259">
    <property type="term" value="P:methylation"/>
    <property type="evidence" value="ECO:0007669"/>
    <property type="project" value="UniProtKB-KW"/>
</dbReference>
<proteinExistence type="predicted"/>
<feature type="domain" description="PG-1098 ferredoxin-like" evidence="2">
    <location>
        <begin position="275"/>
        <end position="318"/>
    </location>
</feature>
<evidence type="ECO:0000313" key="4">
    <source>
        <dbReference type="Proteomes" id="UP000470771"/>
    </source>
</evidence>
<feature type="domain" description="THUMP-like" evidence="1">
    <location>
        <begin position="335"/>
        <end position="382"/>
    </location>
</feature>
<comment type="caution">
    <text evidence="3">The sequence shown here is derived from an EMBL/GenBank/DDBJ whole genome shotgun (WGS) entry which is preliminary data.</text>
</comment>
<dbReference type="EMBL" id="WWNE01000011">
    <property type="protein sequence ID" value="NBG66849.1"/>
    <property type="molecule type" value="Genomic_DNA"/>
</dbReference>
<accession>A0A6N9NLW1</accession>
<protein>
    <submittedName>
        <fullName evidence="3">SAM-dependent methyltransferase</fullName>
    </submittedName>
</protein>
<keyword evidence="3" id="KW-0808">Transferase</keyword>
<reference evidence="3 4" key="1">
    <citation type="submission" date="2019-12" db="EMBL/GenBank/DDBJ databases">
        <authorList>
            <person name="Zhao J."/>
        </authorList>
    </citation>
    <scope>NUCLEOTIDE SEQUENCE [LARGE SCALE GENOMIC DNA]</scope>
    <source>
        <strain evidence="3 4">S-15</strain>
    </source>
</reference>
<dbReference type="Gene3D" id="1.10.10.1110">
    <property type="entry name" value="Methyltransferase PG1098, N-terminal domain"/>
    <property type="match status" value="1"/>
</dbReference>
<dbReference type="InterPro" id="IPR054168">
    <property type="entry name" value="PG_1098_Fer"/>
</dbReference>
<evidence type="ECO:0000259" key="1">
    <source>
        <dbReference type="Pfam" id="PF18096"/>
    </source>
</evidence>
<evidence type="ECO:0000259" key="2">
    <source>
        <dbReference type="Pfam" id="PF22013"/>
    </source>
</evidence>
<dbReference type="SUPFAM" id="SSF53335">
    <property type="entry name" value="S-adenosyl-L-methionine-dependent methyltransferases"/>
    <property type="match status" value="1"/>
</dbReference>
<dbReference type="InterPro" id="IPR029063">
    <property type="entry name" value="SAM-dependent_MTases_sf"/>
</dbReference>
<dbReference type="RefSeq" id="WP_160633806.1">
    <property type="nucleotide sequence ID" value="NZ_WWNE01000011.1"/>
</dbReference>
<dbReference type="InterPro" id="IPR041497">
    <property type="entry name" value="Thump-like"/>
</dbReference>
<name>A0A6N9NLW1_9FLAO</name>